<keyword evidence="4 11" id="KW-0378">Hydrolase</keyword>
<evidence type="ECO:0000256" key="4">
    <source>
        <dbReference type="ARBA" id="ARBA00022801"/>
    </source>
</evidence>
<dbReference type="GO" id="GO:0003724">
    <property type="term" value="F:RNA helicase activity"/>
    <property type="evidence" value="ECO:0007669"/>
    <property type="project" value="UniProtKB-EC"/>
</dbReference>
<evidence type="ECO:0000256" key="9">
    <source>
        <dbReference type="ARBA" id="ARBA00047984"/>
    </source>
</evidence>
<evidence type="ECO:0000256" key="12">
    <source>
        <dbReference type="SAM" id="MobiDB-lite"/>
    </source>
</evidence>
<dbReference type="RefSeq" id="XP_028867848.1">
    <property type="nucleotide sequence ID" value="XM_029012015.1"/>
</dbReference>
<keyword evidence="17" id="KW-1185">Reference proteome</keyword>
<sequence>MITFGGSGAKRGLAAGASTGSVAKRPMGGLLAGREGPTAAHSKHGIDSNADSQPPKVVYIPKAQREKRMEEEAKKAEEEMRQREEAIKKARMEYIKQAESNRESERRDRHKRREIERIREGDSKTRSETSERGASKTNAHNLANSDLAGLNLLSLPEAEVRPRLIEKELEQIRQHYLGIKQEKKKVKKPSEKFKTVFTFEWDNSEDTSVNDNNPIYQNRPEPQLLFGRGCRAGIDVVEQRKGSNFYDELSKRRGASLTGSDSGRSASHSVHSADPSGRTRRSKDGRADDDSRDEEGLDTHWSSKKREQMTDRDWRIVREDFDISIKGSRVPPPIRTWSESDLPWEILQAIKKAGFSSPTPIQMQAIPVGLQMRDLIGIAETGSGKTLAFVLPMITYVKSLPLLNEETARDGPYSLTMAPTRELAQQIHQEAVKFSALCKTRAVLVVGGHSIEQQGFELRNGAEIIIGTPGRIKDCLDRSYTVLSQCNYVILDEADRMIDMGFEDIVNDILDCIPTSNLRDYDEDVALQEELKAKAGYRRYRITQMFSATMPPAVEKLTKKYLRSPVFVAIGDIGSGKKSITQRLEFITEARKKQKLGDILEGLEGPIIVFVNMKKVADVVARHIVNMGYRAIALHGGKNQDIREGAIESFKTGEYDILVATDVIGRGLDVKGVTAVINFDMPKDIQTYTHRIGRTGRAGAKGLAVSLVTEEDSAIFYDLKQQLITTENNVRSSSARRPHPISGRRLKLSTASNAVHHTDFFYNINSCFAELLGPLRQEGSAYRIGS</sequence>
<dbReference type="InterPro" id="IPR057479">
    <property type="entry name" value="PRP28/DDX23-like_helical"/>
</dbReference>
<dbReference type="PROSITE" id="PS00039">
    <property type="entry name" value="DEAD_ATP_HELICASE"/>
    <property type="match status" value="1"/>
</dbReference>
<evidence type="ECO:0000259" key="15">
    <source>
        <dbReference type="PROSITE" id="PS51195"/>
    </source>
</evidence>
<evidence type="ECO:0000256" key="7">
    <source>
        <dbReference type="ARBA" id="ARBA00023187"/>
    </source>
</evidence>
<feature type="region of interest" description="Disordered" evidence="12">
    <location>
        <begin position="1"/>
        <end position="142"/>
    </location>
</feature>
<dbReference type="GO" id="GO:0016787">
    <property type="term" value="F:hydrolase activity"/>
    <property type="evidence" value="ECO:0007669"/>
    <property type="project" value="UniProtKB-KW"/>
</dbReference>
<keyword evidence="5 11" id="KW-0347">Helicase</keyword>
<dbReference type="InterPro" id="IPR027417">
    <property type="entry name" value="P-loop_NTPase"/>
</dbReference>
<dbReference type="InterPro" id="IPR001650">
    <property type="entry name" value="Helicase_C-like"/>
</dbReference>
<dbReference type="PROSITE" id="PS51194">
    <property type="entry name" value="HELICASE_CTER"/>
    <property type="match status" value="1"/>
</dbReference>
<evidence type="ECO:0000256" key="5">
    <source>
        <dbReference type="ARBA" id="ARBA00022806"/>
    </source>
</evidence>
<comment type="catalytic activity">
    <reaction evidence="9">
        <text>ATP + H2O = ADP + phosphate + H(+)</text>
        <dbReference type="Rhea" id="RHEA:13065"/>
        <dbReference type="ChEBI" id="CHEBI:15377"/>
        <dbReference type="ChEBI" id="CHEBI:15378"/>
        <dbReference type="ChEBI" id="CHEBI:30616"/>
        <dbReference type="ChEBI" id="CHEBI:43474"/>
        <dbReference type="ChEBI" id="CHEBI:456216"/>
        <dbReference type="EC" id="3.6.4.13"/>
    </reaction>
</comment>
<evidence type="ECO:0000256" key="8">
    <source>
        <dbReference type="ARBA" id="ARBA00037954"/>
    </source>
</evidence>
<dbReference type="PROSITE" id="PS51195">
    <property type="entry name" value="Q_MOTIF"/>
    <property type="match status" value="1"/>
</dbReference>
<keyword evidence="6 11" id="KW-0067">ATP-binding</keyword>
<dbReference type="Gene3D" id="3.40.50.300">
    <property type="entry name" value="P-loop containing nucleotide triphosphate hydrolases"/>
    <property type="match status" value="2"/>
</dbReference>
<dbReference type="PROSITE" id="PS51192">
    <property type="entry name" value="HELICASE_ATP_BIND_1"/>
    <property type="match status" value="1"/>
</dbReference>
<evidence type="ECO:0000256" key="10">
    <source>
        <dbReference type="PROSITE-ProRule" id="PRU00552"/>
    </source>
</evidence>
<dbReference type="GO" id="GO:0008380">
    <property type="term" value="P:RNA splicing"/>
    <property type="evidence" value="ECO:0007669"/>
    <property type="project" value="UniProtKB-KW"/>
</dbReference>
<dbReference type="GO" id="GO:0005524">
    <property type="term" value="F:ATP binding"/>
    <property type="evidence" value="ECO:0007669"/>
    <property type="project" value="UniProtKB-KW"/>
</dbReference>
<feature type="domain" description="DEAD-box RNA helicase Q" evidence="15">
    <location>
        <begin position="335"/>
        <end position="363"/>
    </location>
</feature>
<evidence type="ECO:0000256" key="6">
    <source>
        <dbReference type="ARBA" id="ARBA00022840"/>
    </source>
</evidence>
<evidence type="ECO:0000256" key="2">
    <source>
        <dbReference type="ARBA" id="ARBA00022664"/>
    </source>
</evidence>
<accession>A0A2H6KF38</accession>
<dbReference type="SMART" id="SM00487">
    <property type="entry name" value="DEXDc"/>
    <property type="match status" value="1"/>
</dbReference>
<dbReference type="Pfam" id="PF00270">
    <property type="entry name" value="DEAD"/>
    <property type="match status" value="1"/>
</dbReference>
<dbReference type="PANTHER" id="PTHR47958">
    <property type="entry name" value="ATP-DEPENDENT RNA HELICASE DBP3"/>
    <property type="match status" value="1"/>
</dbReference>
<evidence type="ECO:0000259" key="13">
    <source>
        <dbReference type="PROSITE" id="PS51192"/>
    </source>
</evidence>
<evidence type="ECO:0000259" key="14">
    <source>
        <dbReference type="PROSITE" id="PS51194"/>
    </source>
</evidence>
<gene>
    <name evidence="16" type="ORF">BOVATA_030980</name>
</gene>
<evidence type="ECO:0000313" key="17">
    <source>
        <dbReference type="Proteomes" id="UP000236319"/>
    </source>
</evidence>
<reference evidence="16 17" key="1">
    <citation type="journal article" date="2017" name="BMC Genomics">
        <title>Whole-genome assembly of Babesia ovata and comparative genomics between closely related pathogens.</title>
        <authorList>
            <person name="Yamagishi J."/>
            <person name="Asada M."/>
            <person name="Hakimi H."/>
            <person name="Tanaka T.Q."/>
            <person name="Sugimoto C."/>
            <person name="Kawazu S."/>
        </authorList>
    </citation>
    <scope>NUCLEOTIDE SEQUENCE [LARGE SCALE GENOMIC DNA]</scope>
    <source>
        <strain evidence="16 17">Miyake</strain>
    </source>
</reference>
<dbReference type="Pfam" id="PF00271">
    <property type="entry name" value="Helicase_C"/>
    <property type="match status" value="1"/>
</dbReference>
<dbReference type="InterPro" id="IPR014001">
    <property type="entry name" value="Helicase_ATP-bd"/>
</dbReference>
<dbReference type="EC" id="3.6.4.13" evidence="1"/>
<proteinExistence type="inferred from homology"/>
<dbReference type="EMBL" id="BDSA01000003">
    <property type="protein sequence ID" value="GBE61605.1"/>
    <property type="molecule type" value="Genomic_DNA"/>
</dbReference>
<dbReference type="InterPro" id="IPR000629">
    <property type="entry name" value="RNA-helicase_DEAD-box_CS"/>
</dbReference>
<evidence type="ECO:0000256" key="1">
    <source>
        <dbReference type="ARBA" id="ARBA00012552"/>
    </source>
</evidence>
<dbReference type="SMART" id="SM00490">
    <property type="entry name" value="HELICc"/>
    <property type="match status" value="1"/>
</dbReference>
<organism evidence="16 17">
    <name type="scientific">Babesia ovata</name>
    <dbReference type="NCBI Taxonomy" id="189622"/>
    <lineage>
        <taxon>Eukaryota</taxon>
        <taxon>Sar</taxon>
        <taxon>Alveolata</taxon>
        <taxon>Apicomplexa</taxon>
        <taxon>Aconoidasida</taxon>
        <taxon>Piroplasmida</taxon>
        <taxon>Babesiidae</taxon>
        <taxon>Babesia</taxon>
    </lineage>
</organism>
<feature type="compositionally biased region" description="Polar residues" evidence="12">
    <location>
        <begin position="257"/>
        <end position="270"/>
    </location>
</feature>
<dbReference type="InterPro" id="IPR014014">
    <property type="entry name" value="RNA_helicase_DEAD_Q_motif"/>
</dbReference>
<protein>
    <recommendedName>
        <fullName evidence="1">RNA helicase</fullName>
        <ecNumber evidence="1">3.6.4.13</ecNumber>
    </recommendedName>
</protein>
<evidence type="ECO:0000256" key="3">
    <source>
        <dbReference type="ARBA" id="ARBA00022741"/>
    </source>
</evidence>
<keyword evidence="3 11" id="KW-0547">Nucleotide-binding</keyword>
<dbReference type="InterPro" id="IPR011545">
    <property type="entry name" value="DEAD/DEAH_box_helicase_dom"/>
</dbReference>
<keyword evidence="2" id="KW-0507">mRNA processing</keyword>
<dbReference type="Proteomes" id="UP000236319">
    <property type="component" value="Unassembled WGS sequence"/>
</dbReference>
<dbReference type="VEuPathDB" id="PiroplasmaDB:BOVATA_030980"/>
<evidence type="ECO:0000256" key="11">
    <source>
        <dbReference type="RuleBase" id="RU000492"/>
    </source>
</evidence>
<dbReference type="Pfam" id="PF25430">
    <property type="entry name" value="DDX23"/>
    <property type="match status" value="1"/>
</dbReference>
<keyword evidence="7" id="KW-0508">mRNA splicing</keyword>
<feature type="domain" description="Helicase C-terminal" evidence="14">
    <location>
        <begin position="595"/>
        <end position="739"/>
    </location>
</feature>
<dbReference type="CDD" id="cd18787">
    <property type="entry name" value="SF2_C_DEAD"/>
    <property type="match status" value="1"/>
</dbReference>
<dbReference type="GO" id="GO:0003676">
    <property type="term" value="F:nucleic acid binding"/>
    <property type="evidence" value="ECO:0007669"/>
    <property type="project" value="InterPro"/>
</dbReference>
<feature type="region of interest" description="Disordered" evidence="12">
    <location>
        <begin position="254"/>
        <end position="309"/>
    </location>
</feature>
<feature type="compositionally biased region" description="Basic and acidic residues" evidence="12">
    <location>
        <begin position="63"/>
        <end position="134"/>
    </location>
</feature>
<name>A0A2H6KF38_9APIC</name>
<dbReference type="GO" id="GO:0006397">
    <property type="term" value="P:mRNA processing"/>
    <property type="evidence" value="ECO:0007669"/>
    <property type="project" value="UniProtKB-KW"/>
</dbReference>
<dbReference type="SUPFAM" id="SSF52540">
    <property type="entry name" value="P-loop containing nucleoside triphosphate hydrolases"/>
    <property type="match status" value="1"/>
</dbReference>
<feature type="domain" description="Helicase ATP-binding" evidence="13">
    <location>
        <begin position="366"/>
        <end position="568"/>
    </location>
</feature>
<dbReference type="GeneID" id="39875375"/>
<comment type="similarity">
    <text evidence="8">Belongs to the DEAD box helicase family. DDX23/PRP28 subfamily.</text>
</comment>
<evidence type="ECO:0000313" key="16">
    <source>
        <dbReference type="EMBL" id="GBE61605.1"/>
    </source>
</evidence>
<comment type="caution">
    <text evidence="16">The sequence shown here is derived from an EMBL/GenBank/DDBJ whole genome shotgun (WGS) entry which is preliminary data.</text>
</comment>
<dbReference type="OrthoDB" id="196131at2759"/>
<dbReference type="CDD" id="cd17945">
    <property type="entry name" value="DEADc_DDX23"/>
    <property type="match status" value="1"/>
</dbReference>
<dbReference type="AlphaFoldDB" id="A0A2H6KF38"/>
<feature type="short sequence motif" description="Q motif" evidence="10">
    <location>
        <begin position="335"/>
        <end position="363"/>
    </location>
</feature>